<feature type="region of interest" description="Disordered" evidence="1">
    <location>
        <begin position="1083"/>
        <end position="1136"/>
    </location>
</feature>
<proteinExistence type="predicted"/>
<dbReference type="Proteomes" id="UP000469452">
    <property type="component" value="Unassembled WGS sequence"/>
</dbReference>
<dbReference type="PANTHER" id="PTHR14919">
    <property type="entry name" value="KPL2-RELATED"/>
    <property type="match status" value="1"/>
</dbReference>
<sequence length="1529" mass="170508">MSALLIEWLNRDFHLHRPVVSMEKDLSNGYLLGQVLHALDLNASFPAGYHDCDTVPAMVANMEQLSAALRPIRVAFPVELARGIMMEKKGAAAKVLMDVKTYVDQRHTNPTHAVASTTSVRPPAHGSRHFRPIDPNDTSERFVETLINSLDPANVNNLNRIDMAIHLRKFSQFMWDTDHENATFFASKSQESAAASADRRHEAQAHIHEKRAFLQQWTHDGEDAWVVNQSVQSTREATELQFELSLREKRRLIVVQQNDTAAADLHDGVAGFDKNFKRLGISSGDEDANVRLPPIQGTGLEHLVTLETRVDGCHFRPASNVQMMKELRERRKVHLHAQKERASRRRKMLVDQTRNTIEIHRKTEEGLLLKRLLHVGKARREILALLWLEHHDHVQAKSDKATQLAARGKEAAEAIEAAVKNSLQALHTVATATPRLRDQELKARAAKDCTALAIQKRHEGHFQMCRDVVHMLIDMVWILIAHRTTTAKAPMAPQTYRALKQSFVDGTVVPKPPKNANTAAGHSRTELHMLLSNYMHGSGVFYSLELGRLPEASSDDITLVETTLHQLNTKSMDEIVVTKWKPLAPPRPLLLCWYAKDPNCVLAQTIADDTGLLVVTVDSCVDKSVKLGERVKGGEKLTAPETELASLGNKVVALRAKKDSAIPEAVISDIVNKAILLLLMHPPDSLFVGCILLNFPRTKDEAKAFEVDMVRRMVDLTDAESVARVAQLNAVLDDKNPLSEQDLLARPPPASSIDWVVFVDPSDETDLTVEGDAAAKDELRLKLTAWKAMQTTLNSFWKPFGCVYSVDPTTSTPFATLEMLHLLLELVATPADTSLHASRVRDMNGFLRTLQLAKQSRRQSLPRPEYLYTQQLAGERSLLPVELCRKLYETLVLQGVATVQAKRKALFTDLYDSLLQLSEQFRGLRTAFLNVLCGHTQQRHIDSTFQRLRALGTTNPRTQKEQAKKLMSALEVTLGDMVDTSRKAANDFLLARQPLLSPTTFIAHIEGWLEQLVTTEITAFEARDAALNLYFYQIETLAIGQGDNTKAIPAPLRPLIDALGHCMSSNPHFGALLAPLASLCAPRDSSSRGEPSATPAPVAPQFLSDTTSSTTQPSTTDNQNSVASTPSPPQLTDDSDNISARRLRIMWRERALVIQRVLSAIDFVTQLIRRVEPVDETERQALGNVTVEYMRQDHSFIQQVLSDLAHLQPSIGPTAKVVAWPRRQGLETPWIRHSVDISAHRNYLHPRHVLVVAKALASAPEQTDGLIELSIFSRIVRDTALVREDDAGVGVSTRATKCSDEMPSFPEFWINFARVSHAALPFCTASHLVDWRRFLLSVLFVQWVPPPRTKHLHALLSPRTHIHDDATTSSGSLADAYWTQSAFASLPMWLDNVVDQPEVFKDCLYHIFALQDTRVPVATFVLHLCVSTYPTDVVSALHGSLAPFSRGLARAFRFLLATPSSSSPPSWDASKFRLLLSVSHVADVDIVKVVDGYDYSVTDVESFLHYCDATIPSLAARWAFHNVYDNLVE</sequence>
<gene>
    <name evidence="3" type="ORF">AaE_000481</name>
</gene>
<evidence type="ECO:0000313" key="4">
    <source>
        <dbReference type="Proteomes" id="UP000469452"/>
    </source>
</evidence>
<evidence type="ECO:0000256" key="1">
    <source>
        <dbReference type="SAM" id="MobiDB-lite"/>
    </source>
</evidence>
<dbReference type="EMBL" id="VJMI01000941">
    <property type="protein sequence ID" value="KAF0775820.1"/>
    <property type="molecule type" value="Genomic_DNA"/>
</dbReference>
<dbReference type="Pfam" id="PF06294">
    <property type="entry name" value="CH_2"/>
    <property type="match status" value="1"/>
</dbReference>
<evidence type="ECO:0000259" key="2">
    <source>
        <dbReference type="Pfam" id="PF06294"/>
    </source>
</evidence>
<dbReference type="VEuPathDB" id="FungiDB:H257_10036"/>
<dbReference type="InterPro" id="IPR052634">
    <property type="entry name" value="Sperm_flagellar-bone_growth"/>
</dbReference>
<name>A0A6A5AZR7_APHAT</name>
<dbReference type="GO" id="GO:0005737">
    <property type="term" value="C:cytoplasm"/>
    <property type="evidence" value="ECO:0007669"/>
    <property type="project" value="UniProtKB-ARBA"/>
</dbReference>
<dbReference type="PANTHER" id="PTHR14919:SF0">
    <property type="entry name" value="SPERM FLAGELLAR PROTEIN 2"/>
    <property type="match status" value="1"/>
</dbReference>
<dbReference type="Gene3D" id="1.10.418.10">
    <property type="entry name" value="Calponin-like domain"/>
    <property type="match status" value="1"/>
</dbReference>
<feature type="compositionally biased region" description="Low complexity" evidence="1">
    <location>
        <begin position="1104"/>
        <end position="1121"/>
    </location>
</feature>
<feature type="region of interest" description="Disordered" evidence="1">
    <location>
        <begin position="113"/>
        <end position="135"/>
    </location>
</feature>
<feature type="domain" description="CH-like" evidence="2">
    <location>
        <begin position="5"/>
        <end position="100"/>
    </location>
</feature>
<dbReference type="InterPro" id="IPR010441">
    <property type="entry name" value="CH_2"/>
</dbReference>
<dbReference type="InterPro" id="IPR036872">
    <property type="entry name" value="CH_dom_sf"/>
</dbReference>
<protein>
    <recommendedName>
        <fullName evidence="2">CH-like domain-containing protein</fullName>
    </recommendedName>
</protein>
<comment type="caution">
    <text evidence="3">The sequence shown here is derived from an EMBL/GenBank/DDBJ whole genome shotgun (WGS) entry which is preliminary data.</text>
</comment>
<accession>A0A6A5AZR7</accession>
<evidence type="ECO:0000313" key="3">
    <source>
        <dbReference type="EMBL" id="KAF0775820.1"/>
    </source>
</evidence>
<organism evidence="3 4">
    <name type="scientific">Aphanomyces astaci</name>
    <name type="common">Crayfish plague agent</name>
    <dbReference type="NCBI Taxonomy" id="112090"/>
    <lineage>
        <taxon>Eukaryota</taxon>
        <taxon>Sar</taxon>
        <taxon>Stramenopiles</taxon>
        <taxon>Oomycota</taxon>
        <taxon>Saprolegniomycetes</taxon>
        <taxon>Saprolegniales</taxon>
        <taxon>Verrucalvaceae</taxon>
        <taxon>Aphanomyces</taxon>
    </lineage>
</organism>
<reference evidence="3 4" key="1">
    <citation type="submission" date="2019-06" db="EMBL/GenBank/DDBJ databases">
        <title>Genomics analysis of Aphanomyces spp. identifies a new class of oomycete effector associated with host adaptation.</title>
        <authorList>
            <person name="Gaulin E."/>
        </authorList>
    </citation>
    <scope>NUCLEOTIDE SEQUENCE [LARGE SCALE GENOMIC DNA]</scope>
    <source>
        <strain evidence="3 4">E</strain>
    </source>
</reference>